<protein>
    <submittedName>
        <fullName evidence="2">Uncharacterized protein</fullName>
    </submittedName>
</protein>
<feature type="region of interest" description="Disordered" evidence="1">
    <location>
        <begin position="373"/>
        <end position="401"/>
    </location>
</feature>
<evidence type="ECO:0000313" key="3">
    <source>
        <dbReference type="Proteomes" id="UP000075714"/>
    </source>
</evidence>
<gene>
    <name evidence="2" type="ORF">GPECTOR_3g358</name>
</gene>
<reference evidence="3" key="1">
    <citation type="journal article" date="2016" name="Nat. Commun.">
        <title>The Gonium pectorale genome demonstrates co-option of cell cycle regulation during the evolution of multicellularity.</title>
        <authorList>
            <person name="Hanschen E.R."/>
            <person name="Marriage T.N."/>
            <person name="Ferris P.J."/>
            <person name="Hamaji T."/>
            <person name="Toyoda A."/>
            <person name="Fujiyama A."/>
            <person name="Neme R."/>
            <person name="Noguchi H."/>
            <person name="Minakuchi Y."/>
            <person name="Suzuki M."/>
            <person name="Kawai-Toyooka H."/>
            <person name="Smith D.R."/>
            <person name="Sparks H."/>
            <person name="Anderson J."/>
            <person name="Bakaric R."/>
            <person name="Luria V."/>
            <person name="Karger A."/>
            <person name="Kirschner M.W."/>
            <person name="Durand P.M."/>
            <person name="Michod R.E."/>
            <person name="Nozaki H."/>
            <person name="Olson B.J."/>
        </authorList>
    </citation>
    <scope>NUCLEOTIDE SEQUENCE [LARGE SCALE GENOMIC DNA]</scope>
    <source>
        <strain evidence="3">NIES-2863</strain>
    </source>
</reference>
<accession>A0A150GZH2</accession>
<dbReference type="AlphaFoldDB" id="A0A150GZH2"/>
<proteinExistence type="predicted"/>
<organism evidence="2 3">
    <name type="scientific">Gonium pectorale</name>
    <name type="common">Green alga</name>
    <dbReference type="NCBI Taxonomy" id="33097"/>
    <lineage>
        <taxon>Eukaryota</taxon>
        <taxon>Viridiplantae</taxon>
        <taxon>Chlorophyta</taxon>
        <taxon>core chlorophytes</taxon>
        <taxon>Chlorophyceae</taxon>
        <taxon>CS clade</taxon>
        <taxon>Chlamydomonadales</taxon>
        <taxon>Volvocaceae</taxon>
        <taxon>Gonium</taxon>
    </lineage>
</organism>
<keyword evidence="3" id="KW-1185">Reference proteome</keyword>
<evidence type="ECO:0000313" key="2">
    <source>
        <dbReference type="EMBL" id="KXZ55215.1"/>
    </source>
</evidence>
<sequence>MACRPTSRQSAGPLPSAPPAALAPALSCGLLPALECCVRTLGRSTDPRDVGSLCELLRGSLLEQPVGLAAVLAFGPPGHAVPLLTSLAKVLHRCVDAAEAEAANAAAAVEAGPSMPQSRPQEDARERACANVADLAALMGRALSAVWTDPWVAEVASSTPSVGGIDTLLTVAAAAFGLAPTVAAVLGPAPAAIATHEVPPPLLQLRRLLPLLLQRWLPALARAVAVALGLPTRHQSATYGAAQDSLGGLAVALFASADHTFLKGQTRLRQVLSLNCVRGDHALSLYVAHVFEAAHGTCALDCDGFSAGAASALCDRRALALLRLAASLERPAGEGPAPPAEGLPPPACANPRCTNLAGESDAGLMAAAAVEAAGGSGRDGGGDGWDSGDQGGGGSGSRSGHRVSLWCFAECQRAGEGRGAEGSGGGAAAEAEAGPGAGRRRDG</sequence>
<evidence type="ECO:0000256" key="1">
    <source>
        <dbReference type="SAM" id="MobiDB-lite"/>
    </source>
</evidence>
<feature type="region of interest" description="Disordered" evidence="1">
    <location>
        <begin position="415"/>
        <end position="443"/>
    </location>
</feature>
<name>A0A150GZH2_GONPE</name>
<comment type="caution">
    <text evidence="2">The sequence shown here is derived from an EMBL/GenBank/DDBJ whole genome shotgun (WGS) entry which is preliminary data.</text>
</comment>
<dbReference type="Proteomes" id="UP000075714">
    <property type="component" value="Unassembled WGS sequence"/>
</dbReference>
<feature type="compositionally biased region" description="Gly residues" evidence="1">
    <location>
        <begin position="374"/>
        <end position="397"/>
    </location>
</feature>
<dbReference type="EMBL" id="LSYV01000004">
    <property type="protein sequence ID" value="KXZ55215.1"/>
    <property type="molecule type" value="Genomic_DNA"/>
</dbReference>